<feature type="coiled-coil region" evidence="3">
    <location>
        <begin position="174"/>
        <end position="208"/>
    </location>
</feature>
<evidence type="ECO:0000256" key="5">
    <source>
        <dbReference type="SAM" id="Phobius"/>
    </source>
</evidence>
<dbReference type="PRINTS" id="PR01490">
    <property type="entry name" value="RTXTOXIND"/>
</dbReference>
<comment type="caution">
    <text evidence="7">The sequence shown here is derived from an EMBL/GenBank/DDBJ whole genome shotgun (WGS) entry which is preliminary data.</text>
</comment>
<reference evidence="7 8" key="1">
    <citation type="journal article" date="2019" name="Genome Biol. Evol.">
        <title>Day and night: Metabolic profiles and evolutionary relationships of six axenic non-marine cyanobacteria.</title>
        <authorList>
            <person name="Will S.E."/>
            <person name="Henke P."/>
            <person name="Boedeker C."/>
            <person name="Huang S."/>
            <person name="Brinkmann H."/>
            <person name="Rohde M."/>
            <person name="Jarek M."/>
            <person name="Friedl T."/>
            <person name="Seufert S."/>
            <person name="Schumacher M."/>
            <person name="Overmann J."/>
            <person name="Neumann-Schaal M."/>
            <person name="Petersen J."/>
        </authorList>
    </citation>
    <scope>NUCLEOTIDE SEQUENCE [LARGE SCALE GENOMIC DNA]</scope>
    <source>
        <strain evidence="7 8">SAG 39.79</strain>
    </source>
</reference>
<keyword evidence="5" id="KW-0812">Transmembrane</keyword>
<dbReference type="Gene3D" id="2.40.420.20">
    <property type="match status" value="1"/>
</dbReference>
<dbReference type="InterPro" id="IPR058627">
    <property type="entry name" value="MdtA-like_C"/>
</dbReference>
<evidence type="ECO:0000313" key="7">
    <source>
        <dbReference type="EMBL" id="RUT03707.1"/>
    </source>
</evidence>
<name>A0AB37UAR9_9CYAN</name>
<dbReference type="AlphaFoldDB" id="A0AB37UAR9"/>
<feature type="domain" description="Multidrug resistance protein MdtA-like C-terminal permuted SH3" evidence="6">
    <location>
        <begin position="349"/>
        <end position="407"/>
    </location>
</feature>
<feature type="transmembrane region" description="Helical" evidence="5">
    <location>
        <begin position="20"/>
        <end position="42"/>
    </location>
</feature>
<dbReference type="SUPFAM" id="SSF111369">
    <property type="entry name" value="HlyD-like secretion proteins"/>
    <property type="match status" value="1"/>
</dbReference>
<dbReference type="GO" id="GO:0030313">
    <property type="term" value="C:cell envelope"/>
    <property type="evidence" value="ECO:0007669"/>
    <property type="project" value="UniProtKB-SubCell"/>
</dbReference>
<feature type="compositionally biased region" description="Low complexity" evidence="4">
    <location>
        <begin position="306"/>
        <end position="316"/>
    </location>
</feature>
<keyword evidence="5" id="KW-0472">Membrane</keyword>
<dbReference type="Gene3D" id="2.40.30.170">
    <property type="match status" value="1"/>
</dbReference>
<dbReference type="PANTHER" id="PTHR32347">
    <property type="entry name" value="EFFLUX SYSTEM COMPONENT YKNX-RELATED"/>
    <property type="match status" value="1"/>
</dbReference>
<dbReference type="Gene3D" id="2.40.50.100">
    <property type="match status" value="1"/>
</dbReference>
<evidence type="ECO:0000256" key="1">
    <source>
        <dbReference type="ARBA" id="ARBA00004196"/>
    </source>
</evidence>
<evidence type="ECO:0000256" key="4">
    <source>
        <dbReference type="SAM" id="MobiDB-lite"/>
    </source>
</evidence>
<organism evidence="7 8">
    <name type="scientific">Chroococcidiopsis cubana SAG 39.79</name>
    <dbReference type="NCBI Taxonomy" id="388085"/>
    <lineage>
        <taxon>Bacteria</taxon>
        <taxon>Bacillati</taxon>
        <taxon>Cyanobacteriota</taxon>
        <taxon>Cyanophyceae</taxon>
        <taxon>Chroococcidiopsidales</taxon>
        <taxon>Chroococcidiopsidaceae</taxon>
        <taxon>Chroococcidiopsis</taxon>
    </lineage>
</organism>
<feature type="coiled-coil region" evidence="3">
    <location>
        <begin position="115"/>
        <end position="149"/>
    </location>
</feature>
<dbReference type="InterPro" id="IPR050465">
    <property type="entry name" value="UPF0194_transport"/>
</dbReference>
<dbReference type="PANTHER" id="PTHR32347:SF14">
    <property type="entry name" value="EFFLUX SYSTEM COMPONENT YKNX-RELATED"/>
    <property type="match status" value="1"/>
</dbReference>
<keyword evidence="2 3" id="KW-0175">Coiled coil</keyword>
<comment type="subcellular location">
    <subcellularLocation>
        <location evidence="1">Cell envelope</location>
    </subcellularLocation>
</comment>
<dbReference type="Pfam" id="PF25967">
    <property type="entry name" value="RND-MFP_C"/>
    <property type="match status" value="1"/>
</dbReference>
<gene>
    <name evidence="7" type="ORF">DSM107010_59900</name>
</gene>
<evidence type="ECO:0000313" key="8">
    <source>
        <dbReference type="Proteomes" id="UP000282574"/>
    </source>
</evidence>
<keyword evidence="8" id="KW-1185">Reference proteome</keyword>
<evidence type="ECO:0000256" key="3">
    <source>
        <dbReference type="SAM" id="Coils"/>
    </source>
</evidence>
<feature type="region of interest" description="Disordered" evidence="4">
    <location>
        <begin position="291"/>
        <end position="318"/>
    </location>
</feature>
<feature type="region of interest" description="Disordered" evidence="4">
    <location>
        <begin position="405"/>
        <end position="425"/>
    </location>
</feature>
<evidence type="ECO:0000259" key="6">
    <source>
        <dbReference type="Pfam" id="PF25967"/>
    </source>
</evidence>
<evidence type="ECO:0000256" key="2">
    <source>
        <dbReference type="ARBA" id="ARBA00023054"/>
    </source>
</evidence>
<dbReference type="EMBL" id="RSCK01000096">
    <property type="protein sequence ID" value="RUT03707.1"/>
    <property type="molecule type" value="Genomic_DNA"/>
</dbReference>
<accession>A0AB37UAR9</accession>
<dbReference type="Proteomes" id="UP000282574">
    <property type="component" value="Unassembled WGS sequence"/>
</dbReference>
<keyword evidence="5" id="KW-1133">Transmembrane helix</keyword>
<sequence length="425" mass="46968">MFGKDNPKLEKFFHHNGRWLAGAAILTVIGVGAWQSNLILILNREEPVAVRLSEVKRGTVESTINESGVVELRDQRILTSPTEGAVDRVLVQPGNRVQAGQTLITLRYPERETALANQEVKIQQQRRILQRHQQEIVEAKEQIAADEIKLRPLVAGAREGAIAREQVYEQQDKLRETRATLRDAQADARTAALELEAFQLERKRIQQEVRDSIVTAPIDGVVLGVNVKNGDGVEFRTNLLTIGDPRQVLVKLQLSTLNATQVRPNQLARVSVIGPDRQTFTGRIQSLYPQAVGEEEEEQSSGGGSKQSNQSSSSDQPAVPSIVLLDTPTRTLIPGSRVNVEILLQQRQNVIVLPTEIVQRDDDDDSEPFVWVRDSQGNAQKRPVKLGLEGLTNVEVTSGLQIGDRVIQPPSEPSLEPGVPVISDQ</sequence>
<dbReference type="RefSeq" id="WP_127024719.1">
    <property type="nucleotide sequence ID" value="NZ_JAVKZF010000002.1"/>
</dbReference>
<protein>
    <submittedName>
        <fullName evidence="7">Secretion protein HlyD</fullName>
    </submittedName>
</protein>
<proteinExistence type="predicted"/>